<protein>
    <recommendedName>
        <fullName evidence="2">Probable zinc-ribbon domain-containing protein</fullName>
    </recommendedName>
</protein>
<gene>
    <name evidence="3" type="ORF">HPP92_000615</name>
</gene>
<evidence type="ECO:0000313" key="4">
    <source>
        <dbReference type="Proteomes" id="UP000636800"/>
    </source>
</evidence>
<dbReference type="AlphaFoldDB" id="A0A835VCS5"/>
<keyword evidence="4" id="KW-1185">Reference proteome</keyword>
<dbReference type="Proteomes" id="UP000636800">
    <property type="component" value="Chromosome 1"/>
</dbReference>
<dbReference type="InterPro" id="IPR021480">
    <property type="entry name" value="Zinc_ribbon_12"/>
</dbReference>
<dbReference type="GO" id="GO:1900150">
    <property type="term" value="P:regulation of defense response to fungus"/>
    <property type="evidence" value="ECO:0007669"/>
    <property type="project" value="InterPro"/>
</dbReference>
<comment type="caution">
    <text evidence="3">The sequence shown here is derived from an EMBL/GenBank/DDBJ whole genome shotgun (WGS) entry which is preliminary data.</text>
</comment>
<feature type="region of interest" description="Disordered" evidence="1">
    <location>
        <begin position="422"/>
        <end position="441"/>
    </location>
</feature>
<dbReference type="PANTHER" id="PTHR31105">
    <property type="entry name" value="EXTRA-LARGE G-PROTEIN-LIKE"/>
    <property type="match status" value="1"/>
</dbReference>
<evidence type="ECO:0000313" key="3">
    <source>
        <dbReference type="EMBL" id="KAG0495924.1"/>
    </source>
</evidence>
<proteinExistence type="predicted"/>
<dbReference type="InterPro" id="IPR040244">
    <property type="entry name" value="EDR4-like"/>
</dbReference>
<reference evidence="3 4" key="1">
    <citation type="journal article" date="2020" name="Nat. Food">
        <title>A phased Vanilla planifolia genome enables genetic improvement of flavour and production.</title>
        <authorList>
            <person name="Hasing T."/>
            <person name="Tang H."/>
            <person name="Brym M."/>
            <person name="Khazi F."/>
            <person name="Huang T."/>
            <person name="Chambers A.H."/>
        </authorList>
    </citation>
    <scope>NUCLEOTIDE SEQUENCE [LARGE SCALE GENOMIC DNA]</scope>
    <source>
        <tissue evidence="3">Leaf</tissue>
    </source>
</reference>
<accession>A0A835VCS5</accession>
<dbReference type="OrthoDB" id="442087at2759"/>
<evidence type="ECO:0000259" key="2">
    <source>
        <dbReference type="Pfam" id="PF11331"/>
    </source>
</evidence>
<evidence type="ECO:0000256" key="1">
    <source>
        <dbReference type="SAM" id="MobiDB-lite"/>
    </source>
</evidence>
<name>A0A835VCS5_VANPL</name>
<feature type="domain" description="Probable zinc-ribbon" evidence="2">
    <location>
        <begin position="300"/>
        <end position="344"/>
    </location>
</feature>
<dbReference type="EMBL" id="JADCNL010000001">
    <property type="protein sequence ID" value="KAG0495924.1"/>
    <property type="molecule type" value="Genomic_DNA"/>
</dbReference>
<dbReference type="PANTHER" id="PTHR31105:SF42">
    <property type="entry name" value="OS02G0258300 PROTEIN"/>
    <property type="match status" value="1"/>
</dbReference>
<dbReference type="Pfam" id="PF11331">
    <property type="entry name" value="Zn_ribbon_12"/>
    <property type="match status" value="1"/>
</dbReference>
<organism evidence="3 4">
    <name type="scientific">Vanilla planifolia</name>
    <name type="common">Vanilla</name>
    <dbReference type="NCBI Taxonomy" id="51239"/>
    <lineage>
        <taxon>Eukaryota</taxon>
        <taxon>Viridiplantae</taxon>
        <taxon>Streptophyta</taxon>
        <taxon>Embryophyta</taxon>
        <taxon>Tracheophyta</taxon>
        <taxon>Spermatophyta</taxon>
        <taxon>Magnoliopsida</taxon>
        <taxon>Liliopsida</taxon>
        <taxon>Asparagales</taxon>
        <taxon>Orchidaceae</taxon>
        <taxon>Vanilloideae</taxon>
        <taxon>Vanilleae</taxon>
        <taxon>Vanilla</taxon>
    </lineage>
</organism>
<feature type="compositionally biased region" description="Low complexity" evidence="1">
    <location>
        <begin position="422"/>
        <end position="432"/>
    </location>
</feature>
<sequence>MRNTEQRGGRYQYLSKRSPVNHYQHVDWSETRIEEDVRTNGKARTPVEDRQAASYSLASSSSYNHGPYSDAFARGQYREASLIELLEQDTGQRLGRFDGLSDQLKQSIEVPDAPRGRVFANGTVGSTSCYCHNRKGGCFPDGSSTFNHYYFKRSPSLYGQNVGLPQCYPEEHGGNGCIGLQRQDSISCSFDSFHHHGMYQPRPFKNHIHRQLNSDKVLAYNNYGFCHQLCCTCLHCYHANRLPPATVQPTILSNSSYPSYSADSHEFQKVVDSPLHSNEPIKQLKNNLASKRKRPCRPFAGAAPFIVCHSCLDLLQIPGLVMRMGKHKHKLRCGSCSQLISFKLDGRRLIPVDYISKENVVPNDGMAEALNYHNDENPDQAVSHSFDYESSSDYSLTNEAVEKGSELKLSDSAKLNARLFSSSSSSDGLESSDNPNSVELPVEGEATDCIRRLPFFEDSVYSSGSQIVEDAGCRSKCSDQEVAIFIEEESQLKLSKLSVVGEATVCSPSLLFREDSLYSSSNQIVEDVGTRSKCSDQEMVAVIKEKFTQNSVNNVPSTQKQIPAEYNARMDTSLNSYTVLKDEEGPRVSRGRKGTDSFVAGLIKKSFRDFSRFSRSTESRMTTVFVNGRQVPDHLIKKAENFAGPIHSGDYWYDYQAGFWGIIGYPCLGIIPPFIEEFNFPMRKNCSDGNTGVLVNGRELHEQDLTVLSSRGLPTIQGRSYIVEFSGRVWDEETGEELNGVGKLAPTVERLKRGFGMRAPGVVS</sequence>